<dbReference type="Gene3D" id="1.10.1740.10">
    <property type="match status" value="1"/>
</dbReference>
<keyword evidence="5" id="KW-0804">Transcription</keyword>
<dbReference type="SUPFAM" id="SSF88659">
    <property type="entry name" value="Sigma3 and sigma4 domains of RNA polymerase sigma factors"/>
    <property type="match status" value="1"/>
</dbReference>
<gene>
    <name evidence="8" type="ORF">DF182_18555</name>
</gene>
<dbReference type="Pfam" id="PF04542">
    <property type="entry name" value="Sigma70_r2"/>
    <property type="match status" value="1"/>
</dbReference>
<feature type="domain" description="RNA polymerase sigma-70 region 2" evidence="6">
    <location>
        <begin position="27"/>
        <end position="93"/>
    </location>
</feature>
<keyword evidence="2" id="KW-0805">Transcription regulation</keyword>
<evidence type="ECO:0000256" key="5">
    <source>
        <dbReference type="ARBA" id="ARBA00023163"/>
    </source>
</evidence>
<feature type="domain" description="RNA polymerase sigma factor 70 region 4 type 2" evidence="7">
    <location>
        <begin position="131"/>
        <end position="172"/>
    </location>
</feature>
<dbReference type="Proteomes" id="UP000253410">
    <property type="component" value="Unassembled WGS sequence"/>
</dbReference>
<name>A0A365XQF3_9BACT</name>
<comment type="caution">
    <text evidence="8">The sequence shown here is derived from an EMBL/GenBank/DDBJ whole genome shotgun (WGS) entry which is preliminary data.</text>
</comment>
<evidence type="ECO:0000259" key="6">
    <source>
        <dbReference type="Pfam" id="PF04542"/>
    </source>
</evidence>
<dbReference type="OrthoDB" id="9790423at2"/>
<evidence type="ECO:0000256" key="4">
    <source>
        <dbReference type="ARBA" id="ARBA00023125"/>
    </source>
</evidence>
<sequence length="197" mass="22817">MNKYQDFTDHELIRMYIAGNNQAFTTLVHRHKSRLYTTIVLLVRNRDLAEDIFQEVFIKIVNALHSGQYSDNNRFLAWAVRIAHNCCISHFRKVNSWSKTVVAGYNDEMGDSLDYMEHSIEHHLIAHETSQEINAMLDQLPTVQREAVVLRYYADLSYKEMAQTVGISINTALGRVRYALMNLRKQMLVEGEVSSGY</sequence>
<dbReference type="InterPro" id="IPR013325">
    <property type="entry name" value="RNA_pol_sigma_r2"/>
</dbReference>
<dbReference type="PANTHER" id="PTHR43133:SF8">
    <property type="entry name" value="RNA POLYMERASE SIGMA FACTOR HI_1459-RELATED"/>
    <property type="match status" value="1"/>
</dbReference>
<keyword evidence="9" id="KW-1185">Reference proteome</keyword>
<evidence type="ECO:0000256" key="3">
    <source>
        <dbReference type="ARBA" id="ARBA00023082"/>
    </source>
</evidence>
<dbReference type="InterPro" id="IPR013249">
    <property type="entry name" value="RNA_pol_sigma70_r4_t2"/>
</dbReference>
<accession>A0A365XQF3</accession>
<dbReference type="NCBIfam" id="TIGR02937">
    <property type="entry name" value="sigma70-ECF"/>
    <property type="match status" value="1"/>
</dbReference>
<reference evidence="8 9" key="1">
    <citation type="submission" date="2018-05" db="EMBL/GenBank/DDBJ databases">
        <title>Chitinophaga sp. K3CV102501T nov., isolated from isolated from a monsoon evergreen broad-leaved forest soil.</title>
        <authorList>
            <person name="Lv Y."/>
        </authorList>
    </citation>
    <scope>NUCLEOTIDE SEQUENCE [LARGE SCALE GENOMIC DNA]</scope>
    <source>
        <strain evidence="8 9">GDMCC 1.1325</strain>
    </source>
</reference>
<dbReference type="CDD" id="cd06171">
    <property type="entry name" value="Sigma70_r4"/>
    <property type="match status" value="1"/>
</dbReference>
<dbReference type="InterPro" id="IPR013324">
    <property type="entry name" value="RNA_pol_sigma_r3/r4-like"/>
</dbReference>
<dbReference type="InterPro" id="IPR036388">
    <property type="entry name" value="WH-like_DNA-bd_sf"/>
</dbReference>
<organism evidence="8 9">
    <name type="scientific">Chitinophaga flava</name>
    <dbReference type="NCBI Taxonomy" id="2259036"/>
    <lineage>
        <taxon>Bacteria</taxon>
        <taxon>Pseudomonadati</taxon>
        <taxon>Bacteroidota</taxon>
        <taxon>Chitinophagia</taxon>
        <taxon>Chitinophagales</taxon>
        <taxon>Chitinophagaceae</taxon>
        <taxon>Chitinophaga</taxon>
    </lineage>
</organism>
<dbReference type="Pfam" id="PF08281">
    <property type="entry name" value="Sigma70_r4_2"/>
    <property type="match status" value="1"/>
</dbReference>
<dbReference type="GO" id="GO:0003677">
    <property type="term" value="F:DNA binding"/>
    <property type="evidence" value="ECO:0007669"/>
    <property type="project" value="UniProtKB-KW"/>
</dbReference>
<evidence type="ECO:0000313" key="8">
    <source>
        <dbReference type="EMBL" id="RBL88577.1"/>
    </source>
</evidence>
<keyword evidence="4" id="KW-0238">DNA-binding</keyword>
<dbReference type="InterPro" id="IPR007627">
    <property type="entry name" value="RNA_pol_sigma70_r2"/>
</dbReference>
<dbReference type="SUPFAM" id="SSF88946">
    <property type="entry name" value="Sigma2 domain of RNA polymerase sigma factors"/>
    <property type="match status" value="1"/>
</dbReference>
<evidence type="ECO:0000256" key="2">
    <source>
        <dbReference type="ARBA" id="ARBA00023015"/>
    </source>
</evidence>
<protein>
    <submittedName>
        <fullName evidence="8">RNA polymerase subunit sigma-24</fullName>
    </submittedName>
</protein>
<keyword evidence="3" id="KW-0731">Sigma factor</keyword>
<comment type="similarity">
    <text evidence="1">Belongs to the sigma-70 factor family. ECF subfamily.</text>
</comment>
<dbReference type="PANTHER" id="PTHR43133">
    <property type="entry name" value="RNA POLYMERASE ECF-TYPE SIGMA FACTO"/>
    <property type="match status" value="1"/>
</dbReference>
<dbReference type="GO" id="GO:0006352">
    <property type="term" value="P:DNA-templated transcription initiation"/>
    <property type="evidence" value="ECO:0007669"/>
    <property type="project" value="InterPro"/>
</dbReference>
<dbReference type="GO" id="GO:0016987">
    <property type="term" value="F:sigma factor activity"/>
    <property type="evidence" value="ECO:0007669"/>
    <property type="project" value="UniProtKB-KW"/>
</dbReference>
<evidence type="ECO:0000313" key="9">
    <source>
        <dbReference type="Proteomes" id="UP000253410"/>
    </source>
</evidence>
<evidence type="ECO:0000256" key="1">
    <source>
        <dbReference type="ARBA" id="ARBA00010641"/>
    </source>
</evidence>
<dbReference type="AlphaFoldDB" id="A0A365XQF3"/>
<dbReference type="Gene3D" id="1.10.10.10">
    <property type="entry name" value="Winged helix-like DNA-binding domain superfamily/Winged helix DNA-binding domain"/>
    <property type="match status" value="1"/>
</dbReference>
<dbReference type="InterPro" id="IPR039425">
    <property type="entry name" value="RNA_pol_sigma-70-like"/>
</dbReference>
<evidence type="ECO:0000259" key="7">
    <source>
        <dbReference type="Pfam" id="PF08281"/>
    </source>
</evidence>
<dbReference type="RefSeq" id="WP_113617322.1">
    <property type="nucleotide sequence ID" value="NZ_QFFJ01000002.1"/>
</dbReference>
<dbReference type="InterPro" id="IPR014284">
    <property type="entry name" value="RNA_pol_sigma-70_dom"/>
</dbReference>
<proteinExistence type="inferred from homology"/>
<dbReference type="EMBL" id="QFFJ01000002">
    <property type="protein sequence ID" value="RBL88577.1"/>
    <property type="molecule type" value="Genomic_DNA"/>
</dbReference>